<keyword evidence="2" id="KW-1185">Reference proteome</keyword>
<accession>A0A9D4MVY8</accession>
<dbReference type="AlphaFoldDB" id="A0A9D4MVY8"/>
<organism evidence="1 2">
    <name type="scientific">Dreissena polymorpha</name>
    <name type="common">Zebra mussel</name>
    <name type="synonym">Mytilus polymorpha</name>
    <dbReference type="NCBI Taxonomy" id="45954"/>
    <lineage>
        <taxon>Eukaryota</taxon>
        <taxon>Metazoa</taxon>
        <taxon>Spiralia</taxon>
        <taxon>Lophotrochozoa</taxon>
        <taxon>Mollusca</taxon>
        <taxon>Bivalvia</taxon>
        <taxon>Autobranchia</taxon>
        <taxon>Heteroconchia</taxon>
        <taxon>Euheterodonta</taxon>
        <taxon>Imparidentia</taxon>
        <taxon>Neoheterodontei</taxon>
        <taxon>Myida</taxon>
        <taxon>Dreissenoidea</taxon>
        <taxon>Dreissenidae</taxon>
        <taxon>Dreissena</taxon>
    </lineage>
</organism>
<evidence type="ECO:0000313" key="1">
    <source>
        <dbReference type="EMBL" id="KAH3883343.1"/>
    </source>
</evidence>
<reference evidence="1" key="2">
    <citation type="submission" date="2020-11" db="EMBL/GenBank/DDBJ databases">
        <authorList>
            <person name="McCartney M.A."/>
            <person name="Auch B."/>
            <person name="Kono T."/>
            <person name="Mallez S."/>
            <person name="Becker A."/>
            <person name="Gohl D.M."/>
            <person name="Silverstein K.A.T."/>
            <person name="Koren S."/>
            <person name="Bechman K.B."/>
            <person name="Herman A."/>
            <person name="Abrahante J.E."/>
            <person name="Garbe J."/>
        </authorList>
    </citation>
    <scope>NUCLEOTIDE SEQUENCE</scope>
    <source>
        <strain evidence="1">Duluth1</strain>
        <tissue evidence="1">Whole animal</tissue>
    </source>
</reference>
<dbReference type="Proteomes" id="UP000828390">
    <property type="component" value="Unassembled WGS sequence"/>
</dbReference>
<proteinExistence type="predicted"/>
<evidence type="ECO:0000313" key="2">
    <source>
        <dbReference type="Proteomes" id="UP000828390"/>
    </source>
</evidence>
<sequence>MIRLPERLSREEKLRRLNEIVDILDIRKCLHTGLRFLIVVSLDCQNVMSPPLTLITR</sequence>
<dbReference type="EMBL" id="JAIWYP010000001">
    <property type="protein sequence ID" value="KAH3883343.1"/>
    <property type="molecule type" value="Genomic_DNA"/>
</dbReference>
<protein>
    <submittedName>
        <fullName evidence="1">Uncharacterized protein</fullName>
    </submittedName>
</protein>
<comment type="caution">
    <text evidence="1">The sequence shown here is derived from an EMBL/GenBank/DDBJ whole genome shotgun (WGS) entry which is preliminary data.</text>
</comment>
<gene>
    <name evidence="1" type="ORF">DPMN_007298</name>
</gene>
<name>A0A9D4MVY8_DREPO</name>
<reference evidence="1" key="1">
    <citation type="journal article" date="2019" name="bioRxiv">
        <title>The Genome of the Zebra Mussel, Dreissena polymorpha: A Resource for Invasive Species Research.</title>
        <authorList>
            <person name="McCartney M.A."/>
            <person name="Auch B."/>
            <person name="Kono T."/>
            <person name="Mallez S."/>
            <person name="Zhang Y."/>
            <person name="Obille A."/>
            <person name="Becker A."/>
            <person name="Abrahante J.E."/>
            <person name="Garbe J."/>
            <person name="Badalamenti J.P."/>
            <person name="Herman A."/>
            <person name="Mangelson H."/>
            <person name="Liachko I."/>
            <person name="Sullivan S."/>
            <person name="Sone E.D."/>
            <person name="Koren S."/>
            <person name="Silverstein K.A.T."/>
            <person name="Beckman K.B."/>
            <person name="Gohl D.M."/>
        </authorList>
    </citation>
    <scope>NUCLEOTIDE SEQUENCE</scope>
    <source>
        <strain evidence="1">Duluth1</strain>
        <tissue evidence="1">Whole animal</tissue>
    </source>
</reference>